<reference evidence="8 9" key="1">
    <citation type="submission" date="2018-03" db="EMBL/GenBank/DDBJ databases">
        <title>Genomic Encyclopedia of Archaeal and Bacterial Type Strains, Phase II (KMG-II): from individual species to whole genera.</title>
        <authorList>
            <person name="Goeker M."/>
        </authorList>
    </citation>
    <scope>NUCLEOTIDE SEQUENCE [LARGE SCALE GENOMIC DNA]</scope>
    <source>
        <strain evidence="8 9">DSM 44889</strain>
    </source>
</reference>
<evidence type="ECO:0000313" key="9">
    <source>
        <dbReference type="Proteomes" id="UP000245469"/>
    </source>
</evidence>
<keyword evidence="4 7" id="KW-0812">Transmembrane</keyword>
<dbReference type="GO" id="GO:0005886">
    <property type="term" value="C:plasma membrane"/>
    <property type="evidence" value="ECO:0007669"/>
    <property type="project" value="UniProtKB-SubCell"/>
</dbReference>
<evidence type="ECO:0000256" key="5">
    <source>
        <dbReference type="ARBA" id="ARBA00022989"/>
    </source>
</evidence>
<comment type="caution">
    <text evidence="8">The sequence shown here is derived from an EMBL/GenBank/DDBJ whole genome shotgun (WGS) entry which is preliminary data.</text>
</comment>
<accession>A0A316A798</accession>
<proteinExistence type="inferred from homology"/>
<name>A0A316A798_9ACTN</name>
<keyword evidence="5 7" id="KW-1133">Transmembrane helix</keyword>
<dbReference type="EMBL" id="QGDQ01000018">
    <property type="protein sequence ID" value="PWJ52694.1"/>
    <property type="molecule type" value="Genomic_DNA"/>
</dbReference>
<evidence type="ECO:0000313" key="8">
    <source>
        <dbReference type="EMBL" id="PWJ52694.1"/>
    </source>
</evidence>
<organism evidence="8 9">
    <name type="scientific">Quadrisphaera granulorum</name>
    <dbReference type="NCBI Taxonomy" id="317664"/>
    <lineage>
        <taxon>Bacteria</taxon>
        <taxon>Bacillati</taxon>
        <taxon>Actinomycetota</taxon>
        <taxon>Actinomycetes</taxon>
        <taxon>Kineosporiales</taxon>
        <taxon>Kineosporiaceae</taxon>
        <taxon>Quadrisphaera</taxon>
    </lineage>
</organism>
<feature type="transmembrane region" description="Helical" evidence="7">
    <location>
        <begin position="35"/>
        <end position="53"/>
    </location>
</feature>
<dbReference type="PANTHER" id="PTHR33884">
    <property type="entry name" value="UPF0410 PROTEIN YMGE"/>
    <property type="match status" value="1"/>
</dbReference>
<feature type="transmembrane region" description="Helical" evidence="7">
    <location>
        <begin position="65"/>
        <end position="82"/>
    </location>
</feature>
<evidence type="ECO:0000256" key="3">
    <source>
        <dbReference type="ARBA" id="ARBA00022475"/>
    </source>
</evidence>
<protein>
    <submittedName>
        <fullName evidence="8">Putative membrane protein YeaQ/YmgE (Transglycosylase-associated protein family)</fullName>
    </submittedName>
</protein>
<dbReference type="Proteomes" id="UP000245469">
    <property type="component" value="Unassembled WGS sequence"/>
</dbReference>
<keyword evidence="9" id="KW-1185">Reference proteome</keyword>
<keyword evidence="3" id="KW-1003">Cell membrane</keyword>
<dbReference type="PANTHER" id="PTHR33884:SF3">
    <property type="entry name" value="UPF0410 PROTEIN YMGE"/>
    <property type="match status" value="1"/>
</dbReference>
<keyword evidence="6 7" id="KW-0472">Membrane</keyword>
<comment type="similarity">
    <text evidence="2">Belongs to the UPF0410 family.</text>
</comment>
<evidence type="ECO:0000256" key="4">
    <source>
        <dbReference type="ARBA" id="ARBA00022692"/>
    </source>
</evidence>
<evidence type="ECO:0000256" key="7">
    <source>
        <dbReference type="SAM" id="Phobius"/>
    </source>
</evidence>
<feature type="transmembrane region" description="Helical" evidence="7">
    <location>
        <begin position="6"/>
        <end position="23"/>
    </location>
</feature>
<evidence type="ECO:0000256" key="2">
    <source>
        <dbReference type="ARBA" id="ARBA00011006"/>
    </source>
</evidence>
<dbReference type="Pfam" id="PF04226">
    <property type="entry name" value="Transgly_assoc"/>
    <property type="match status" value="1"/>
</dbReference>
<sequence>MLGTIIGLIVIGIVAGYIARLVVPGRSGLGIGGTLLLGVAGSFVGGFLGYFLLGRNSSGEGFIQPSSWIGSIIGAIIVLAIYQATRGRSHSRA</sequence>
<gene>
    <name evidence="8" type="ORF">BXY45_11865</name>
</gene>
<dbReference type="AlphaFoldDB" id="A0A316A798"/>
<dbReference type="InterPro" id="IPR007341">
    <property type="entry name" value="Transgly_assoc"/>
</dbReference>
<dbReference type="RefSeq" id="WP_109775184.1">
    <property type="nucleotide sequence ID" value="NZ_QGDQ01000018.1"/>
</dbReference>
<evidence type="ECO:0000256" key="6">
    <source>
        <dbReference type="ARBA" id="ARBA00023136"/>
    </source>
</evidence>
<comment type="subcellular location">
    <subcellularLocation>
        <location evidence="1">Cell membrane</location>
        <topology evidence="1">Multi-pass membrane protein</topology>
    </subcellularLocation>
</comment>
<evidence type="ECO:0000256" key="1">
    <source>
        <dbReference type="ARBA" id="ARBA00004651"/>
    </source>
</evidence>